<accession>A0AAD7T4D3</accession>
<dbReference type="AlphaFoldDB" id="A0AAD7T4D3"/>
<gene>
    <name evidence="1" type="ORF">AAFF_G00050520</name>
</gene>
<protein>
    <submittedName>
        <fullName evidence="1">Uncharacterized protein</fullName>
    </submittedName>
</protein>
<evidence type="ECO:0000313" key="2">
    <source>
        <dbReference type="Proteomes" id="UP001221898"/>
    </source>
</evidence>
<sequence>MQIVQELCKRPGLNKCGFDMPAIYIPDLNKPSHCVNQIDEVCKTIEKTINQTVQNTLNSLEKDCEAITWAITYTLRTNSINYTAMEELFCYLSLSSS</sequence>
<comment type="caution">
    <text evidence="1">The sequence shown here is derived from an EMBL/GenBank/DDBJ whole genome shotgun (WGS) entry which is preliminary data.</text>
</comment>
<keyword evidence="2" id="KW-1185">Reference proteome</keyword>
<evidence type="ECO:0000313" key="1">
    <source>
        <dbReference type="EMBL" id="KAJ8414182.1"/>
    </source>
</evidence>
<name>A0AAD7T4D3_9TELE</name>
<dbReference type="Proteomes" id="UP001221898">
    <property type="component" value="Unassembled WGS sequence"/>
</dbReference>
<reference evidence="1" key="1">
    <citation type="journal article" date="2023" name="Science">
        <title>Genome structures resolve the early diversification of teleost fishes.</title>
        <authorList>
            <person name="Parey E."/>
            <person name="Louis A."/>
            <person name="Montfort J."/>
            <person name="Bouchez O."/>
            <person name="Roques C."/>
            <person name="Iampietro C."/>
            <person name="Lluch J."/>
            <person name="Castinel A."/>
            <person name="Donnadieu C."/>
            <person name="Desvignes T."/>
            <person name="Floi Bucao C."/>
            <person name="Jouanno E."/>
            <person name="Wen M."/>
            <person name="Mejri S."/>
            <person name="Dirks R."/>
            <person name="Jansen H."/>
            <person name="Henkel C."/>
            <person name="Chen W.J."/>
            <person name="Zahm M."/>
            <person name="Cabau C."/>
            <person name="Klopp C."/>
            <person name="Thompson A.W."/>
            <person name="Robinson-Rechavi M."/>
            <person name="Braasch I."/>
            <person name="Lecointre G."/>
            <person name="Bobe J."/>
            <person name="Postlethwait J.H."/>
            <person name="Berthelot C."/>
            <person name="Roest Crollius H."/>
            <person name="Guiguen Y."/>
        </authorList>
    </citation>
    <scope>NUCLEOTIDE SEQUENCE</scope>
    <source>
        <strain evidence="1">NC1722</strain>
    </source>
</reference>
<proteinExistence type="predicted"/>
<organism evidence="1 2">
    <name type="scientific">Aldrovandia affinis</name>
    <dbReference type="NCBI Taxonomy" id="143900"/>
    <lineage>
        <taxon>Eukaryota</taxon>
        <taxon>Metazoa</taxon>
        <taxon>Chordata</taxon>
        <taxon>Craniata</taxon>
        <taxon>Vertebrata</taxon>
        <taxon>Euteleostomi</taxon>
        <taxon>Actinopterygii</taxon>
        <taxon>Neopterygii</taxon>
        <taxon>Teleostei</taxon>
        <taxon>Notacanthiformes</taxon>
        <taxon>Halosauridae</taxon>
        <taxon>Aldrovandia</taxon>
    </lineage>
</organism>
<dbReference type="EMBL" id="JAINUG010000013">
    <property type="protein sequence ID" value="KAJ8414182.1"/>
    <property type="molecule type" value="Genomic_DNA"/>
</dbReference>